<sequence length="84" mass="9819">MSNIPEREGSEGHDDKDQQKLQKNFLKILQETVEVSYFHYNDTRTKQFIGEALSKILGYFVYLSSNQMKKLKMGDEMHNTGPFD</sequence>
<name>A0A915NCJ5_MELJA</name>
<dbReference type="WBParaSite" id="scaffold9192_cov160.g13713">
    <property type="protein sequence ID" value="scaffold9192_cov160.g13713"/>
    <property type="gene ID" value="scaffold9192_cov160.g13713"/>
</dbReference>
<proteinExistence type="predicted"/>
<organism evidence="2 3">
    <name type="scientific">Meloidogyne javanica</name>
    <name type="common">Root-knot nematode worm</name>
    <dbReference type="NCBI Taxonomy" id="6303"/>
    <lineage>
        <taxon>Eukaryota</taxon>
        <taxon>Metazoa</taxon>
        <taxon>Ecdysozoa</taxon>
        <taxon>Nematoda</taxon>
        <taxon>Chromadorea</taxon>
        <taxon>Rhabditida</taxon>
        <taxon>Tylenchina</taxon>
        <taxon>Tylenchomorpha</taxon>
        <taxon>Tylenchoidea</taxon>
        <taxon>Meloidogynidae</taxon>
        <taxon>Meloidogyninae</taxon>
        <taxon>Meloidogyne</taxon>
        <taxon>Meloidogyne incognita group</taxon>
    </lineage>
</organism>
<feature type="region of interest" description="Disordered" evidence="1">
    <location>
        <begin position="1"/>
        <end position="21"/>
    </location>
</feature>
<evidence type="ECO:0000256" key="1">
    <source>
        <dbReference type="SAM" id="MobiDB-lite"/>
    </source>
</evidence>
<evidence type="ECO:0000313" key="3">
    <source>
        <dbReference type="WBParaSite" id="scaffold9192_cov160.g13713"/>
    </source>
</evidence>
<dbReference type="Proteomes" id="UP000887561">
    <property type="component" value="Unplaced"/>
</dbReference>
<keyword evidence="2" id="KW-1185">Reference proteome</keyword>
<feature type="compositionally biased region" description="Basic and acidic residues" evidence="1">
    <location>
        <begin position="1"/>
        <end position="20"/>
    </location>
</feature>
<protein>
    <submittedName>
        <fullName evidence="3">Uncharacterized protein</fullName>
    </submittedName>
</protein>
<accession>A0A915NCJ5</accession>
<evidence type="ECO:0000313" key="2">
    <source>
        <dbReference type="Proteomes" id="UP000887561"/>
    </source>
</evidence>
<dbReference type="AlphaFoldDB" id="A0A915NCJ5"/>
<reference evidence="3" key="1">
    <citation type="submission" date="2022-11" db="UniProtKB">
        <authorList>
            <consortium name="WormBaseParasite"/>
        </authorList>
    </citation>
    <scope>IDENTIFICATION</scope>
</reference>